<feature type="chain" id="PRO_5032963263" evidence="1">
    <location>
        <begin position="24"/>
        <end position="173"/>
    </location>
</feature>
<keyword evidence="3" id="KW-1185">Reference proteome</keyword>
<evidence type="ECO:0000313" key="2">
    <source>
        <dbReference type="EMBL" id="NML15620.1"/>
    </source>
</evidence>
<proteinExistence type="predicted"/>
<protein>
    <submittedName>
        <fullName evidence="2">Uncharacterized protein</fullName>
    </submittedName>
</protein>
<gene>
    <name evidence="2" type="ORF">HHL10_11635</name>
</gene>
<dbReference type="AlphaFoldDB" id="A0A848FBQ2"/>
<dbReference type="RefSeq" id="WP_169160511.1">
    <property type="nucleotide sequence ID" value="NZ_JABBFW010000006.1"/>
</dbReference>
<dbReference type="Proteomes" id="UP000574067">
    <property type="component" value="Unassembled WGS sequence"/>
</dbReference>
<sequence length="173" mass="18225">MLRRSLGMSAPVVLTLTSVPVAAGQCLSASAFISAATFASRQPVSPTGSASCTGASPDEWGSNPAYWPGGVKSETPFQQEFGSRPLTPGFDENTTLLEVLEVSDSVEAHVTAALLNAHRGGMTAPFDSPTNVLGLWANIRANGGYYRSGYLYAQQAAMTPEGTLDWLALTWKP</sequence>
<organism evidence="2 3">
    <name type="scientific">Azohydromonas caseinilytica</name>
    <dbReference type="NCBI Taxonomy" id="2728836"/>
    <lineage>
        <taxon>Bacteria</taxon>
        <taxon>Pseudomonadati</taxon>
        <taxon>Pseudomonadota</taxon>
        <taxon>Betaproteobacteria</taxon>
        <taxon>Burkholderiales</taxon>
        <taxon>Sphaerotilaceae</taxon>
        <taxon>Azohydromonas</taxon>
    </lineage>
</organism>
<keyword evidence="1" id="KW-0732">Signal</keyword>
<evidence type="ECO:0000313" key="3">
    <source>
        <dbReference type="Proteomes" id="UP000574067"/>
    </source>
</evidence>
<dbReference type="EMBL" id="JABBFW010000006">
    <property type="protein sequence ID" value="NML15620.1"/>
    <property type="molecule type" value="Genomic_DNA"/>
</dbReference>
<evidence type="ECO:0000256" key="1">
    <source>
        <dbReference type="SAM" id="SignalP"/>
    </source>
</evidence>
<name>A0A848FBQ2_9BURK</name>
<feature type="signal peptide" evidence="1">
    <location>
        <begin position="1"/>
        <end position="23"/>
    </location>
</feature>
<comment type="caution">
    <text evidence="2">The sequence shown here is derived from an EMBL/GenBank/DDBJ whole genome shotgun (WGS) entry which is preliminary data.</text>
</comment>
<accession>A0A848FBQ2</accession>
<reference evidence="2 3" key="1">
    <citation type="submission" date="2020-04" db="EMBL/GenBank/DDBJ databases">
        <title>Azohydromonas sp. isolated from soil.</title>
        <authorList>
            <person name="Dahal R.H."/>
        </authorList>
    </citation>
    <scope>NUCLEOTIDE SEQUENCE [LARGE SCALE GENOMIC DNA]</scope>
    <source>
        <strain evidence="2 3">G-1-1-14</strain>
    </source>
</reference>